<dbReference type="AlphaFoldDB" id="A0A558R8A6"/>
<sequence length="291" mass="31407">MGKGTKVRTTAKRDVLADTAAASDLPHAQRDSARLHLAETNIVDGHTRTASETVRRLTRVELLERAGVLERHEAQACDWYAEIAALAWDTTGCTANYEGGRGGGGAAHAPDSLMARFQTIADARADYAEARKMLGETMGDAFEAIVCRNEALGPAAATAFPELKRSQAGERLRSTVKFCANVLHQRFGKLMGWLEAAERVAPRPAVARAPTPAPAPVERQLHQDVVDAVAAAHRDGVAPDELWMAATCHAALCRELRLSQIVEVEGLLVVVRDDWRWGYVPIASGRVAMAA</sequence>
<proteinExistence type="predicted"/>
<evidence type="ECO:0000313" key="2">
    <source>
        <dbReference type="Proteomes" id="UP000318681"/>
    </source>
</evidence>
<dbReference type="RefSeq" id="WP_145149404.1">
    <property type="nucleotide sequence ID" value="NZ_VNIM01000019.1"/>
</dbReference>
<dbReference type="Proteomes" id="UP000318681">
    <property type="component" value="Unassembled WGS sequence"/>
</dbReference>
<keyword evidence="2" id="KW-1185">Reference proteome</keyword>
<reference evidence="1 2" key="1">
    <citation type="submission" date="2019-07" db="EMBL/GenBank/DDBJ databases">
        <title>Sphingomonas solaris sp. nov., isolated from a solar panel from Boston, Massachusetts.</title>
        <authorList>
            <person name="Tanner K."/>
            <person name="Pascual J."/>
            <person name="Mancuso C."/>
            <person name="Pereto J."/>
            <person name="Khalil A."/>
            <person name="Vilanova C."/>
        </authorList>
    </citation>
    <scope>NUCLEOTIDE SEQUENCE [LARGE SCALE GENOMIC DNA]</scope>
    <source>
        <strain evidence="1 2">R4DWN</strain>
    </source>
</reference>
<dbReference type="EMBL" id="VNIM01000019">
    <property type="protein sequence ID" value="TVV75558.1"/>
    <property type="molecule type" value="Genomic_DNA"/>
</dbReference>
<name>A0A558R8A6_9SPHN</name>
<gene>
    <name evidence="1" type="ORF">FOY91_06775</name>
</gene>
<protein>
    <submittedName>
        <fullName evidence="1">Uncharacterized protein</fullName>
    </submittedName>
</protein>
<evidence type="ECO:0000313" key="1">
    <source>
        <dbReference type="EMBL" id="TVV75558.1"/>
    </source>
</evidence>
<accession>A0A558R8A6</accession>
<comment type="caution">
    <text evidence="1">The sequence shown here is derived from an EMBL/GenBank/DDBJ whole genome shotgun (WGS) entry which is preliminary data.</text>
</comment>
<organism evidence="1 2">
    <name type="scientific">Alterirhizorhabdus solaris</name>
    <dbReference type="NCBI Taxonomy" id="2529389"/>
    <lineage>
        <taxon>Bacteria</taxon>
        <taxon>Pseudomonadati</taxon>
        <taxon>Pseudomonadota</taxon>
        <taxon>Alphaproteobacteria</taxon>
        <taxon>Sphingomonadales</taxon>
        <taxon>Rhizorhabdaceae</taxon>
        <taxon>Alterirhizorhabdus</taxon>
    </lineage>
</organism>